<proteinExistence type="predicted"/>
<dbReference type="AlphaFoldDB" id="A0A6M3JIR2"/>
<organism evidence="1">
    <name type="scientific">viral metagenome</name>
    <dbReference type="NCBI Taxonomy" id="1070528"/>
    <lineage>
        <taxon>unclassified sequences</taxon>
        <taxon>metagenomes</taxon>
        <taxon>organismal metagenomes</taxon>
    </lineage>
</organism>
<gene>
    <name evidence="1" type="ORF">MM415A04407_0009</name>
</gene>
<sequence>MDIRCKTNLKPIWTTVGFLPISLLIEVDPSYPPISLENMYINIRESGCRDIIIVGNIDSGSCLVLSWLTVKLISEGFFITLVLNMGGVIPNIIVHKHVFKATLETIVKLKGQFESLTEKTIVIIQEGEIKKLLSAITILRRGKCKSRIMFDESLVDKNLLIEGGVFDVYPYRED</sequence>
<dbReference type="EMBL" id="MT141725">
    <property type="protein sequence ID" value="QJA69660.1"/>
    <property type="molecule type" value="Genomic_DNA"/>
</dbReference>
<reference evidence="1" key="1">
    <citation type="submission" date="2020-03" db="EMBL/GenBank/DDBJ databases">
        <title>The deep terrestrial virosphere.</title>
        <authorList>
            <person name="Holmfeldt K."/>
            <person name="Nilsson E."/>
            <person name="Simone D."/>
            <person name="Lopez-Fernandez M."/>
            <person name="Wu X."/>
            <person name="de Brujin I."/>
            <person name="Lundin D."/>
            <person name="Andersson A."/>
            <person name="Bertilsson S."/>
            <person name="Dopson M."/>
        </authorList>
    </citation>
    <scope>NUCLEOTIDE SEQUENCE</scope>
    <source>
        <strain evidence="1">MM415A04407</strain>
    </source>
</reference>
<name>A0A6M3JIR2_9ZZZZ</name>
<evidence type="ECO:0000313" key="1">
    <source>
        <dbReference type="EMBL" id="QJA69660.1"/>
    </source>
</evidence>
<accession>A0A6M3JIR2</accession>
<protein>
    <submittedName>
        <fullName evidence="1">Uncharacterized protein</fullName>
    </submittedName>
</protein>